<dbReference type="Gene3D" id="2.60.120.430">
    <property type="entry name" value="Galactose-binding lectin"/>
    <property type="match status" value="1"/>
</dbReference>
<dbReference type="Proteomes" id="UP000582090">
    <property type="component" value="Unassembled WGS sequence"/>
</dbReference>
<proteinExistence type="predicted"/>
<organism evidence="1 2">
    <name type="scientific">Rhizobium metallidurans</name>
    <dbReference type="NCBI Taxonomy" id="1265931"/>
    <lineage>
        <taxon>Bacteria</taxon>
        <taxon>Pseudomonadati</taxon>
        <taxon>Pseudomonadota</taxon>
        <taxon>Alphaproteobacteria</taxon>
        <taxon>Hyphomicrobiales</taxon>
        <taxon>Rhizobiaceae</taxon>
        <taxon>Rhizobium/Agrobacterium group</taxon>
        <taxon>Rhizobium</taxon>
    </lineage>
</organism>
<dbReference type="AlphaFoldDB" id="A0A7W6CXE0"/>
<sequence>MPFTITKSIPADERWTRVCDLRQGATYTFKASGKWTDWYIKKSANGYESPWLQPVAKCKIMPDKPWFVLVGAIDKDKATAFVIGESLKSWTAPRDGILYCCANDIPWMYWNNRGAVELTCTEL</sequence>
<name>A0A7W6CXE0_9HYPH</name>
<evidence type="ECO:0000313" key="2">
    <source>
        <dbReference type="Proteomes" id="UP000582090"/>
    </source>
</evidence>
<evidence type="ECO:0000313" key="1">
    <source>
        <dbReference type="EMBL" id="MBB3966229.1"/>
    </source>
</evidence>
<dbReference type="EMBL" id="JACIDW010000015">
    <property type="protein sequence ID" value="MBB3966229.1"/>
    <property type="molecule type" value="Genomic_DNA"/>
</dbReference>
<gene>
    <name evidence="1" type="ORF">GGQ67_003914</name>
</gene>
<keyword evidence="2" id="KW-1185">Reference proteome</keyword>
<comment type="caution">
    <text evidence="1">The sequence shown here is derived from an EMBL/GenBank/DDBJ whole genome shotgun (WGS) entry which is preliminary data.</text>
</comment>
<accession>A0A7W6CXE0</accession>
<reference evidence="1 2" key="1">
    <citation type="submission" date="2020-08" db="EMBL/GenBank/DDBJ databases">
        <title>Genomic Encyclopedia of Type Strains, Phase IV (KMG-IV): sequencing the most valuable type-strain genomes for metagenomic binning, comparative biology and taxonomic classification.</title>
        <authorList>
            <person name="Goeker M."/>
        </authorList>
    </citation>
    <scope>NUCLEOTIDE SEQUENCE [LARGE SCALE GENOMIC DNA]</scope>
    <source>
        <strain evidence="1 2">DSM 26575</strain>
    </source>
</reference>
<dbReference type="RefSeq" id="WP_183901731.1">
    <property type="nucleotide sequence ID" value="NZ_JACIDW010000015.1"/>
</dbReference>
<protein>
    <submittedName>
        <fullName evidence="1">Uncharacterized protein</fullName>
    </submittedName>
</protein>